<name>A0AAP0BB48_9ASPA</name>
<keyword evidence="3" id="KW-1185">Reference proteome</keyword>
<accession>A0AAP0BB48</accession>
<feature type="compositionally biased region" description="Basic and acidic residues" evidence="1">
    <location>
        <begin position="12"/>
        <end position="50"/>
    </location>
</feature>
<dbReference type="Pfam" id="PF10238">
    <property type="entry name" value="Eapp_C"/>
    <property type="match status" value="1"/>
</dbReference>
<sequence length="243" mass="28082">MVRRRSVARSGRPREKGWFHGRERKAIKAEREREGEMVPREERRSWVEKRKTAEERWLDRPADNKGSNRRSWAVRKELSARDRSDQDVVKPNLHRVVSSDDEIDYSIKPEFYDPLLDEKDQRWINKHRKGRSSDAVLSCPACFTTLCFDCQRYSTVFSGSSSPELSSTRLVLVFLVSCFTVVTEVGIPPRASDRQKKGARQTPSHTSTDRLIINVVECHSCSTSLGVLSGREIFEFFFIMPTV</sequence>
<evidence type="ECO:0000313" key="3">
    <source>
        <dbReference type="Proteomes" id="UP001418222"/>
    </source>
</evidence>
<protein>
    <recommendedName>
        <fullName evidence="4">E2F-associated phosphoprotein</fullName>
    </recommendedName>
</protein>
<dbReference type="GO" id="GO:0005634">
    <property type="term" value="C:nucleus"/>
    <property type="evidence" value="ECO:0007669"/>
    <property type="project" value="TreeGrafter"/>
</dbReference>
<dbReference type="AlphaFoldDB" id="A0AAP0BB48"/>
<comment type="caution">
    <text evidence="2">The sequence shown here is derived from an EMBL/GenBank/DDBJ whole genome shotgun (WGS) entry which is preliminary data.</text>
</comment>
<evidence type="ECO:0000313" key="2">
    <source>
        <dbReference type="EMBL" id="KAK8934875.1"/>
    </source>
</evidence>
<organism evidence="2 3">
    <name type="scientific">Platanthera zijinensis</name>
    <dbReference type="NCBI Taxonomy" id="2320716"/>
    <lineage>
        <taxon>Eukaryota</taxon>
        <taxon>Viridiplantae</taxon>
        <taxon>Streptophyta</taxon>
        <taxon>Embryophyta</taxon>
        <taxon>Tracheophyta</taxon>
        <taxon>Spermatophyta</taxon>
        <taxon>Magnoliopsida</taxon>
        <taxon>Liliopsida</taxon>
        <taxon>Asparagales</taxon>
        <taxon>Orchidaceae</taxon>
        <taxon>Orchidoideae</taxon>
        <taxon>Orchideae</taxon>
        <taxon>Orchidinae</taxon>
        <taxon>Platanthera</taxon>
    </lineage>
</organism>
<reference evidence="2 3" key="1">
    <citation type="journal article" date="2022" name="Nat. Plants">
        <title>Genomes of leafy and leafless Platanthera orchids illuminate the evolution of mycoheterotrophy.</title>
        <authorList>
            <person name="Li M.H."/>
            <person name="Liu K.W."/>
            <person name="Li Z."/>
            <person name="Lu H.C."/>
            <person name="Ye Q.L."/>
            <person name="Zhang D."/>
            <person name="Wang J.Y."/>
            <person name="Li Y.F."/>
            <person name="Zhong Z.M."/>
            <person name="Liu X."/>
            <person name="Yu X."/>
            <person name="Liu D.K."/>
            <person name="Tu X.D."/>
            <person name="Liu B."/>
            <person name="Hao Y."/>
            <person name="Liao X.Y."/>
            <person name="Jiang Y.T."/>
            <person name="Sun W.H."/>
            <person name="Chen J."/>
            <person name="Chen Y.Q."/>
            <person name="Ai Y."/>
            <person name="Zhai J.W."/>
            <person name="Wu S.S."/>
            <person name="Zhou Z."/>
            <person name="Hsiao Y.Y."/>
            <person name="Wu W.L."/>
            <person name="Chen Y.Y."/>
            <person name="Lin Y.F."/>
            <person name="Hsu J.L."/>
            <person name="Li C.Y."/>
            <person name="Wang Z.W."/>
            <person name="Zhao X."/>
            <person name="Zhong W.Y."/>
            <person name="Ma X.K."/>
            <person name="Ma L."/>
            <person name="Huang J."/>
            <person name="Chen G.Z."/>
            <person name="Huang M.Z."/>
            <person name="Huang L."/>
            <person name="Peng D.H."/>
            <person name="Luo Y.B."/>
            <person name="Zou S.Q."/>
            <person name="Chen S.P."/>
            <person name="Lan S."/>
            <person name="Tsai W.C."/>
            <person name="Van de Peer Y."/>
            <person name="Liu Z.J."/>
        </authorList>
    </citation>
    <scope>NUCLEOTIDE SEQUENCE [LARGE SCALE GENOMIC DNA]</scope>
    <source>
        <strain evidence="2">Lor287</strain>
    </source>
</reference>
<proteinExistence type="predicted"/>
<feature type="region of interest" description="Disordered" evidence="1">
    <location>
        <begin position="1"/>
        <end position="50"/>
    </location>
</feature>
<dbReference type="InterPro" id="IPR019370">
    <property type="entry name" value="E2F-assoc_phosphoprotein"/>
</dbReference>
<evidence type="ECO:0000256" key="1">
    <source>
        <dbReference type="SAM" id="MobiDB-lite"/>
    </source>
</evidence>
<gene>
    <name evidence="2" type="ORF">KSP39_PZI014682</name>
</gene>
<dbReference type="PANTHER" id="PTHR15967">
    <property type="entry name" value="E2F-ASSOCIATED PHOSPHOPROTEIN"/>
    <property type="match status" value="1"/>
</dbReference>
<dbReference type="PANTHER" id="PTHR15967:SF0">
    <property type="entry name" value="E2F-ASSOCIATED PHOSPHOPROTEIN"/>
    <property type="match status" value="1"/>
</dbReference>
<dbReference type="EMBL" id="JBBWWQ010000012">
    <property type="protein sequence ID" value="KAK8934875.1"/>
    <property type="molecule type" value="Genomic_DNA"/>
</dbReference>
<evidence type="ECO:0008006" key="4">
    <source>
        <dbReference type="Google" id="ProtNLM"/>
    </source>
</evidence>
<dbReference type="Proteomes" id="UP001418222">
    <property type="component" value="Unassembled WGS sequence"/>
</dbReference>